<name>A0A423TYQ9_PENVA</name>
<comment type="caution">
    <text evidence="2">The sequence shown here is derived from an EMBL/GenBank/DDBJ whole genome shotgun (WGS) entry which is preliminary data.</text>
</comment>
<accession>A0A423TYQ9</accession>
<proteinExistence type="predicted"/>
<evidence type="ECO:0000313" key="3">
    <source>
        <dbReference type="Proteomes" id="UP000283509"/>
    </source>
</evidence>
<evidence type="ECO:0000313" key="2">
    <source>
        <dbReference type="EMBL" id="ROT81580.1"/>
    </source>
</evidence>
<reference evidence="2 3" key="1">
    <citation type="submission" date="2018-04" db="EMBL/GenBank/DDBJ databases">
        <authorList>
            <person name="Zhang X."/>
            <person name="Yuan J."/>
            <person name="Li F."/>
            <person name="Xiang J."/>
        </authorList>
    </citation>
    <scope>NUCLEOTIDE SEQUENCE [LARGE SCALE GENOMIC DNA]</scope>
    <source>
        <tissue evidence="2">Muscle</tissue>
    </source>
</reference>
<sequence length="394" mass="42313">MPPPESPHSPRPCLLLISMSSYDLETTPLHSYRTQLATTKYTSPYHFLCLHDFVSTIHHPSAHAAKYRPPPSLADISQLSAFPSIFTHTSYPPPFSSADSKSPPPYSTLSTPSTYITPPYRLIPPLPLPHTPDQPYSPPELLTPQTNTKFLLSPDRPDSLLHLITSFQHHIPPTLSTPSPSSPHVLPLHGLTRVILHPCQNELSSHTTTSLIYVSLKSDIVPLLPTLLSLRSSRFPALSPLSHPSPPSPPSPIPLHPPPPPSLPPPHLSPPPHPLSLPLSSLLPLSPPPSPFSLPLPLCSPFIPSPSFPHSLTAASCCAASIAAVARACSRLDVGGTRAPPPPSPSHLGVLVGQAPVSCASRALPFGRVARLRAFRYPPTLFPYPPSLLPPLSS</sequence>
<gene>
    <name evidence="2" type="ORF">C7M84_025253</name>
</gene>
<dbReference type="EMBL" id="QCYY01000951">
    <property type="protein sequence ID" value="ROT81580.1"/>
    <property type="molecule type" value="Genomic_DNA"/>
</dbReference>
<feature type="region of interest" description="Disordered" evidence="1">
    <location>
        <begin position="239"/>
        <end position="271"/>
    </location>
</feature>
<feature type="compositionally biased region" description="Pro residues" evidence="1">
    <location>
        <begin position="243"/>
        <end position="271"/>
    </location>
</feature>
<organism evidence="2 3">
    <name type="scientific">Penaeus vannamei</name>
    <name type="common">Whiteleg shrimp</name>
    <name type="synonym">Litopenaeus vannamei</name>
    <dbReference type="NCBI Taxonomy" id="6689"/>
    <lineage>
        <taxon>Eukaryota</taxon>
        <taxon>Metazoa</taxon>
        <taxon>Ecdysozoa</taxon>
        <taxon>Arthropoda</taxon>
        <taxon>Crustacea</taxon>
        <taxon>Multicrustacea</taxon>
        <taxon>Malacostraca</taxon>
        <taxon>Eumalacostraca</taxon>
        <taxon>Eucarida</taxon>
        <taxon>Decapoda</taxon>
        <taxon>Dendrobranchiata</taxon>
        <taxon>Penaeoidea</taxon>
        <taxon>Penaeidae</taxon>
        <taxon>Penaeus</taxon>
    </lineage>
</organism>
<dbReference type="Proteomes" id="UP000283509">
    <property type="component" value="Unassembled WGS sequence"/>
</dbReference>
<protein>
    <submittedName>
        <fullName evidence="2">Uncharacterized protein</fullName>
    </submittedName>
</protein>
<dbReference type="AlphaFoldDB" id="A0A423TYQ9"/>
<evidence type="ECO:0000256" key="1">
    <source>
        <dbReference type="SAM" id="MobiDB-lite"/>
    </source>
</evidence>
<reference evidence="2 3" key="2">
    <citation type="submission" date="2019-01" db="EMBL/GenBank/DDBJ databases">
        <title>The decoding of complex shrimp genome reveals the adaptation for benthos swimmer, frequently molting mechanism and breeding impact on genome.</title>
        <authorList>
            <person name="Sun Y."/>
            <person name="Gao Y."/>
            <person name="Yu Y."/>
        </authorList>
    </citation>
    <scope>NUCLEOTIDE SEQUENCE [LARGE SCALE GENOMIC DNA]</scope>
    <source>
        <tissue evidence="2">Muscle</tissue>
    </source>
</reference>
<keyword evidence="3" id="KW-1185">Reference proteome</keyword>